<keyword evidence="1" id="KW-0812">Transmembrane</keyword>
<protein>
    <submittedName>
        <fullName evidence="3">DUF2231 domain-containing protein</fullName>
    </submittedName>
</protein>
<evidence type="ECO:0000313" key="4">
    <source>
        <dbReference type="Proteomes" id="UP001597400"/>
    </source>
</evidence>
<dbReference type="Pfam" id="PF09990">
    <property type="entry name" value="DUF2231"/>
    <property type="match status" value="1"/>
</dbReference>
<keyword evidence="1" id="KW-0472">Membrane</keyword>
<feature type="transmembrane region" description="Helical" evidence="1">
    <location>
        <begin position="82"/>
        <end position="101"/>
    </location>
</feature>
<gene>
    <name evidence="3" type="ORF">ACFSGX_13790</name>
</gene>
<sequence length="142" mass="15237">MSATISRPVPAALHPFHAVVLAGMVPLFLGALLSDLAYADAYQIQWLNFASWLIVGGMVFCGLTLLCAAIDLLRRDRRTNDVVVYFVLVLATFVFGFLNALEHAKDAWATMPGGLILSVVVAVLALVATWVGFSKFRAGAVA</sequence>
<evidence type="ECO:0000313" key="3">
    <source>
        <dbReference type="EMBL" id="MFD1951840.1"/>
    </source>
</evidence>
<evidence type="ECO:0000259" key="2">
    <source>
        <dbReference type="Pfam" id="PF09990"/>
    </source>
</evidence>
<keyword evidence="4" id="KW-1185">Reference proteome</keyword>
<comment type="caution">
    <text evidence="3">The sequence shown here is derived from an EMBL/GenBank/DDBJ whole genome shotgun (WGS) entry which is preliminary data.</text>
</comment>
<feature type="transmembrane region" description="Helical" evidence="1">
    <location>
        <begin position="49"/>
        <end position="70"/>
    </location>
</feature>
<feature type="transmembrane region" description="Helical" evidence="1">
    <location>
        <begin position="113"/>
        <end position="133"/>
    </location>
</feature>
<dbReference type="PIRSF" id="PIRSF029509">
    <property type="entry name" value="UCP029509"/>
    <property type="match status" value="1"/>
</dbReference>
<dbReference type="InterPro" id="IPR016923">
    <property type="entry name" value="UCP029509"/>
</dbReference>
<feature type="domain" description="DUF2231" evidence="2">
    <location>
        <begin position="14"/>
        <end position="133"/>
    </location>
</feature>
<proteinExistence type="predicted"/>
<evidence type="ECO:0000256" key="1">
    <source>
        <dbReference type="SAM" id="Phobius"/>
    </source>
</evidence>
<reference evidence="4" key="1">
    <citation type="journal article" date="2019" name="Int. J. Syst. Evol. Microbiol.">
        <title>The Global Catalogue of Microorganisms (GCM) 10K type strain sequencing project: providing services to taxonomists for standard genome sequencing and annotation.</title>
        <authorList>
            <consortium name="The Broad Institute Genomics Platform"/>
            <consortium name="The Broad Institute Genome Sequencing Center for Infectious Disease"/>
            <person name="Wu L."/>
            <person name="Ma J."/>
        </authorList>
    </citation>
    <scope>NUCLEOTIDE SEQUENCE [LARGE SCALE GENOMIC DNA]</scope>
    <source>
        <strain evidence="4">CGMCC 1.12702</strain>
    </source>
</reference>
<dbReference type="EMBL" id="JBHUGS010000003">
    <property type="protein sequence ID" value="MFD1951840.1"/>
    <property type="molecule type" value="Genomic_DNA"/>
</dbReference>
<dbReference type="InterPro" id="IPR019251">
    <property type="entry name" value="DUF2231_TM"/>
</dbReference>
<accession>A0ABW4TYN5</accession>
<dbReference type="RefSeq" id="WP_380930732.1">
    <property type="nucleotide sequence ID" value="NZ_JBHUGS010000003.1"/>
</dbReference>
<keyword evidence="1" id="KW-1133">Transmembrane helix</keyword>
<organism evidence="3 4">
    <name type="scientific">Sphingomonas arantia</name>
    <dbReference type="NCBI Taxonomy" id="1460676"/>
    <lineage>
        <taxon>Bacteria</taxon>
        <taxon>Pseudomonadati</taxon>
        <taxon>Pseudomonadota</taxon>
        <taxon>Alphaproteobacteria</taxon>
        <taxon>Sphingomonadales</taxon>
        <taxon>Sphingomonadaceae</taxon>
        <taxon>Sphingomonas</taxon>
    </lineage>
</organism>
<name>A0ABW4TYN5_9SPHN</name>
<dbReference type="Proteomes" id="UP001597400">
    <property type="component" value="Unassembled WGS sequence"/>
</dbReference>